<keyword evidence="7" id="KW-1185">Reference proteome</keyword>
<dbReference type="SUPFAM" id="SSF52096">
    <property type="entry name" value="ClpP/crotonase"/>
    <property type="match status" value="1"/>
</dbReference>
<dbReference type="GO" id="GO:0006635">
    <property type="term" value="P:fatty acid beta-oxidation"/>
    <property type="evidence" value="ECO:0007669"/>
    <property type="project" value="TreeGrafter"/>
</dbReference>
<dbReference type="InterPro" id="IPR014748">
    <property type="entry name" value="Enoyl-CoA_hydra_C"/>
</dbReference>
<comment type="catalytic activity">
    <reaction evidence="4">
        <text>a 4-saturated-(3S)-3-hydroxyacyl-CoA = a (3E)-enoyl-CoA + H2O</text>
        <dbReference type="Rhea" id="RHEA:20724"/>
        <dbReference type="ChEBI" id="CHEBI:15377"/>
        <dbReference type="ChEBI" id="CHEBI:58521"/>
        <dbReference type="ChEBI" id="CHEBI:137480"/>
        <dbReference type="EC" id="4.2.1.17"/>
    </reaction>
</comment>
<sequence length="262" mass="27999">MTSSVRWERHGHVVTVTIDRPQRRNAMSFETLQSLRDGVARARAESDVRLLVITGAGDKAFCAGADLGGVRGEELDAEAAHEDRGRLAELFRTMWSSGIPTVAKVHGYALAGGFGLAMACDIVIASDDAVFGTPEVGVGLWPYMITVPLLRSMPPKVALELMMTGRRVGAVEAQRLGFVNEVVAPGELDAAVDRVGEQIVAQSPTAIRLGRTSFYRALDSSTEQALALLQSMLSVATTTADASEGVAAFAEKRTPVWKVSRS</sequence>
<dbReference type="EMBL" id="FZNW01000035">
    <property type="protein sequence ID" value="SNR92736.1"/>
    <property type="molecule type" value="Genomic_DNA"/>
</dbReference>
<evidence type="ECO:0000256" key="5">
    <source>
        <dbReference type="RuleBase" id="RU003707"/>
    </source>
</evidence>
<comment type="similarity">
    <text evidence="1 5">Belongs to the enoyl-CoA hydratase/isomerase family.</text>
</comment>
<dbReference type="Gene3D" id="1.10.12.10">
    <property type="entry name" value="Lyase 2-enoyl-coa Hydratase, Chain A, domain 2"/>
    <property type="match status" value="1"/>
</dbReference>
<dbReference type="Proteomes" id="UP000198348">
    <property type="component" value="Unassembled WGS sequence"/>
</dbReference>
<dbReference type="InterPro" id="IPR018376">
    <property type="entry name" value="Enoyl-CoA_hyd/isom_CS"/>
</dbReference>
<evidence type="ECO:0000313" key="7">
    <source>
        <dbReference type="Proteomes" id="UP000198348"/>
    </source>
</evidence>
<dbReference type="PROSITE" id="PS00166">
    <property type="entry name" value="ENOYL_COA_HYDRATASE"/>
    <property type="match status" value="1"/>
</dbReference>
<dbReference type="PANTHER" id="PTHR11941:SF54">
    <property type="entry name" value="ENOYL-COA HYDRATASE, MITOCHONDRIAL"/>
    <property type="match status" value="1"/>
</dbReference>
<dbReference type="Pfam" id="PF00378">
    <property type="entry name" value="ECH_1"/>
    <property type="match status" value="1"/>
</dbReference>
<keyword evidence="2" id="KW-0456">Lyase</keyword>
<dbReference type="PANTHER" id="PTHR11941">
    <property type="entry name" value="ENOYL-COA HYDRATASE-RELATED"/>
    <property type="match status" value="1"/>
</dbReference>
<dbReference type="Gene3D" id="3.90.226.10">
    <property type="entry name" value="2-enoyl-CoA Hydratase, Chain A, domain 1"/>
    <property type="match status" value="1"/>
</dbReference>
<comment type="catalytic activity">
    <reaction evidence="3">
        <text>a (3S)-3-hydroxyacyl-CoA = a (2E)-enoyl-CoA + H2O</text>
        <dbReference type="Rhea" id="RHEA:16105"/>
        <dbReference type="ChEBI" id="CHEBI:15377"/>
        <dbReference type="ChEBI" id="CHEBI:57318"/>
        <dbReference type="ChEBI" id="CHEBI:58856"/>
        <dbReference type="EC" id="4.2.1.17"/>
    </reaction>
</comment>
<reference evidence="6 7" key="1">
    <citation type="submission" date="2017-06" db="EMBL/GenBank/DDBJ databases">
        <authorList>
            <person name="Kim H.J."/>
            <person name="Triplett B.A."/>
        </authorList>
    </citation>
    <scope>NUCLEOTIDE SEQUENCE [LARGE SCALE GENOMIC DNA]</scope>
    <source>
        <strain evidence="6 7">DSM 45207</strain>
    </source>
</reference>
<evidence type="ECO:0000256" key="3">
    <source>
        <dbReference type="ARBA" id="ARBA00023709"/>
    </source>
</evidence>
<organism evidence="6 7">
    <name type="scientific">Haloechinothrix alba</name>
    <dbReference type="NCBI Taxonomy" id="664784"/>
    <lineage>
        <taxon>Bacteria</taxon>
        <taxon>Bacillati</taxon>
        <taxon>Actinomycetota</taxon>
        <taxon>Actinomycetes</taxon>
        <taxon>Pseudonocardiales</taxon>
        <taxon>Pseudonocardiaceae</taxon>
        <taxon>Haloechinothrix</taxon>
    </lineage>
</organism>
<evidence type="ECO:0000256" key="4">
    <source>
        <dbReference type="ARBA" id="ARBA00023717"/>
    </source>
</evidence>
<dbReference type="AlphaFoldDB" id="A0A239AAQ0"/>
<evidence type="ECO:0000313" key="6">
    <source>
        <dbReference type="EMBL" id="SNR92736.1"/>
    </source>
</evidence>
<gene>
    <name evidence="6" type="ORF">SAMN06265360_1356</name>
</gene>
<dbReference type="InterPro" id="IPR029045">
    <property type="entry name" value="ClpP/crotonase-like_dom_sf"/>
</dbReference>
<proteinExistence type="inferred from homology"/>
<evidence type="ECO:0000256" key="1">
    <source>
        <dbReference type="ARBA" id="ARBA00005254"/>
    </source>
</evidence>
<accession>A0A239AAQ0</accession>
<name>A0A239AAQ0_9PSEU</name>
<dbReference type="CDD" id="cd06558">
    <property type="entry name" value="crotonase-like"/>
    <property type="match status" value="1"/>
</dbReference>
<protein>
    <submittedName>
        <fullName evidence="6">Enoyl-CoA hydratase/carnithine racemase</fullName>
    </submittedName>
</protein>
<dbReference type="InterPro" id="IPR001753">
    <property type="entry name" value="Enoyl-CoA_hydra/iso"/>
</dbReference>
<dbReference type="GO" id="GO:0004300">
    <property type="term" value="F:enoyl-CoA hydratase activity"/>
    <property type="evidence" value="ECO:0007669"/>
    <property type="project" value="UniProtKB-EC"/>
</dbReference>
<dbReference type="RefSeq" id="WP_176440076.1">
    <property type="nucleotide sequence ID" value="NZ_FZNW01000035.1"/>
</dbReference>
<evidence type="ECO:0000256" key="2">
    <source>
        <dbReference type="ARBA" id="ARBA00023239"/>
    </source>
</evidence>